<name>A0A6J5NUQ4_9CAUD</name>
<organism evidence="1">
    <name type="scientific">uncultured Caudovirales phage</name>
    <dbReference type="NCBI Taxonomy" id="2100421"/>
    <lineage>
        <taxon>Viruses</taxon>
        <taxon>Duplodnaviria</taxon>
        <taxon>Heunggongvirae</taxon>
        <taxon>Uroviricota</taxon>
        <taxon>Caudoviricetes</taxon>
        <taxon>Peduoviridae</taxon>
        <taxon>Maltschvirus</taxon>
        <taxon>Maltschvirus maltsch</taxon>
    </lineage>
</organism>
<dbReference type="EMBL" id="LR796670">
    <property type="protein sequence ID" value="CAB4158964.1"/>
    <property type="molecule type" value="Genomic_DNA"/>
</dbReference>
<protein>
    <submittedName>
        <fullName evidence="1">Uncharacterized protein</fullName>
    </submittedName>
</protein>
<gene>
    <name evidence="1" type="ORF">UFOVP699_48</name>
</gene>
<proteinExistence type="predicted"/>
<sequence length="75" mass="8399">MEKIPGGSQPQINVNLAETPYIECEECKFTVFEEKMMIKRVSKFMTGSDQDSIVPIPVIACAKCGNVNEMFKPKV</sequence>
<evidence type="ECO:0000313" key="1">
    <source>
        <dbReference type="EMBL" id="CAB4158964.1"/>
    </source>
</evidence>
<accession>A0A6J5NUQ4</accession>
<reference evidence="1" key="1">
    <citation type="submission" date="2020-04" db="EMBL/GenBank/DDBJ databases">
        <authorList>
            <person name="Chiriac C."/>
            <person name="Salcher M."/>
            <person name="Ghai R."/>
            <person name="Kavagutti S V."/>
        </authorList>
    </citation>
    <scope>NUCLEOTIDE SEQUENCE</scope>
</reference>